<gene>
    <name evidence="5" type="ORF">SAMN05216323_10523</name>
</gene>
<dbReference type="PANTHER" id="PTHR36306:SF1">
    <property type="entry name" value="ALPHA-AMYLASE-RELATED"/>
    <property type="match status" value="1"/>
</dbReference>
<dbReference type="OrthoDB" id="138256at2"/>
<dbReference type="CDD" id="cd10795">
    <property type="entry name" value="GH57N_MJA1_like"/>
    <property type="match status" value="1"/>
</dbReference>
<feature type="compositionally biased region" description="Basic and acidic residues" evidence="3">
    <location>
        <begin position="483"/>
        <end position="498"/>
    </location>
</feature>
<feature type="domain" description="Glycoside hydrolase family 57 N-terminal" evidence="4">
    <location>
        <begin position="6"/>
        <end position="293"/>
    </location>
</feature>
<dbReference type="Proteomes" id="UP000199452">
    <property type="component" value="Unassembled WGS sequence"/>
</dbReference>
<dbReference type="RefSeq" id="WP_092439556.1">
    <property type="nucleotide sequence ID" value="NZ_FMYP01000052.1"/>
</dbReference>
<keyword evidence="2" id="KW-0119">Carbohydrate metabolism</keyword>
<dbReference type="InterPro" id="IPR052046">
    <property type="entry name" value="GH57_Enzymes"/>
</dbReference>
<organism evidence="5 6">
    <name type="scientific">Williamwhitmania taraxaci</name>
    <dbReference type="NCBI Taxonomy" id="1640674"/>
    <lineage>
        <taxon>Bacteria</taxon>
        <taxon>Pseudomonadati</taxon>
        <taxon>Bacteroidota</taxon>
        <taxon>Bacteroidia</taxon>
        <taxon>Bacteroidales</taxon>
        <taxon>Williamwhitmaniaceae</taxon>
        <taxon>Williamwhitmania</taxon>
    </lineage>
</organism>
<evidence type="ECO:0000259" key="4">
    <source>
        <dbReference type="Pfam" id="PF03065"/>
    </source>
</evidence>
<dbReference type="STRING" id="1640674.SAMN05216323_10523"/>
<dbReference type="Pfam" id="PF03065">
    <property type="entry name" value="Glyco_hydro_57"/>
    <property type="match status" value="1"/>
</dbReference>
<dbReference type="Gene3D" id="3.20.110.20">
    <property type="match status" value="1"/>
</dbReference>
<dbReference type="SUPFAM" id="SSF88713">
    <property type="entry name" value="Glycoside hydrolase/deacetylase"/>
    <property type="match status" value="1"/>
</dbReference>
<protein>
    <submittedName>
        <fullName evidence="5">Alpha-amylase</fullName>
    </submittedName>
</protein>
<reference evidence="5 6" key="1">
    <citation type="submission" date="2016-09" db="EMBL/GenBank/DDBJ databases">
        <authorList>
            <person name="Capua I."/>
            <person name="De Benedictis P."/>
            <person name="Joannis T."/>
            <person name="Lombin L.H."/>
            <person name="Cattoli G."/>
        </authorList>
    </citation>
    <scope>NUCLEOTIDE SEQUENCE [LARGE SCALE GENOMIC DNA]</scope>
    <source>
        <strain evidence="5 6">A7P-90m</strain>
    </source>
</reference>
<comment type="similarity">
    <text evidence="1">Belongs to the glycosyl hydrolase 57 family.</text>
</comment>
<dbReference type="GO" id="GO:0003824">
    <property type="term" value="F:catalytic activity"/>
    <property type="evidence" value="ECO:0007669"/>
    <property type="project" value="InterPro"/>
</dbReference>
<proteinExistence type="inferred from homology"/>
<evidence type="ECO:0000256" key="2">
    <source>
        <dbReference type="ARBA" id="ARBA00023277"/>
    </source>
</evidence>
<keyword evidence="6" id="KW-1185">Reference proteome</keyword>
<evidence type="ECO:0000256" key="1">
    <source>
        <dbReference type="ARBA" id="ARBA00006821"/>
    </source>
</evidence>
<dbReference type="EMBL" id="FMYP01000052">
    <property type="protein sequence ID" value="SDC79646.1"/>
    <property type="molecule type" value="Genomic_DNA"/>
</dbReference>
<evidence type="ECO:0000313" key="5">
    <source>
        <dbReference type="EMBL" id="SDC79646.1"/>
    </source>
</evidence>
<dbReference type="InterPro" id="IPR011330">
    <property type="entry name" value="Glyco_hydro/deAcase_b/a-brl"/>
</dbReference>
<dbReference type="InterPro" id="IPR004300">
    <property type="entry name" value="Glyco_hydro_57_N"/>
</dbReference>
<dbReference type="AlphaFoldDB" id="A0A1G6PJE8"/>
<evidence type="ECO:0000256" key="3">
    <source>
        <dbReference type="SAM" id="MobiDB-lite"/>
    </source>
</evidence>
<feature type="compositionally biased region" description="Polar residues" evidence="3">
    <location>
        <begin position="468"/>
        <end position="477"/>
    </location>
</feature>
<evidence type="ECO:0000313" key="6">
    <source>
        <dbReference type="Proteomes" id="UP000199452"/>
    </source>
</evidence>
<feature type="region of interest" description="Disordered" evidence="3">
    <location>
        <begin position="452"/>
        <end position="509"/>
    </location>
</feature>
<dbReference type="GO" id="GO:0005975">
    <property type="term" value="P:carbohydrate metabolic process"/>
    <property type="evidence" value="ECO:0007669"/>
    <property type="project" value="InterPro"/>
</dbReference>
<name>A0A1G6PJE8_9BACT</name>
<sequence>MRTICFYFQVHQPFRLRRYRFFDIGNDHNYYDEYANRTLIRKISEKCYLPANQLMLDLIREYGKRFKISYSISGVALTQFKMYAPDVLDSFKELAQTGCVEFIAETYSHSLSALKSREEFESQVKEHSAMIKELFGQTPKVFRNTELIYSDLIGEVVADMGYKAMLTEGAKHVLGWKSSNYLYANAINPKLKLLLKNSRLSDDIAFRFSNKSWSEWPLTTDKYTKWINDINAKDEVVNIFLDYETFGEHQWAETGIFEFMRHLPEKVFSKTNFEFLTPSEVAAKHQPIGVMHVEHPISWADEERDLTAWLGNDLQDEAFEKLYSLKPLVDQSEDPEIKHDWKLLQESDHFYYMCTKWFSDGDVHKYFNPYDSPYEAFINYMNVLSDFILRIENHLKTRIESLHAHTLSQSDALKLIDEYQEKINLLKEVTSKDLKRAKGTVIVTSIKKEMKSTKTKAPARAKTAPTSVSKAASSSNVPKKAKTSAETKTKPAKTETKAGTKTTKKSNKE</sequence>
<accession>A0A1G6PJE8</accession>
<dbReference type="PANTHER" id="PTHR36306">
    <property type="entry name" value="ALPHA-AMYLASE-RELATED-RELATED"/>
    <property type="match status" value="1"/>
</dbReference>